<dbReference type="SUPFAM" id="SSF141868">
    <property type="entry name" value="EAL domain-like"/>
    <property type="match status" value="1"/>
</dbReference>
<evidence type="ECO:0000313" key="4">
    <source>
        <dbReference type="EMBL" id="OIQ80773.1"/>
    </source>
</evidence>
<dbReference type="SMART" id="SM00267">
    <property type="entry name" value="GGDEF"/>
    <property type="match status" value="1"/>
</dbReference>
<evidence type="ECO:0000256" key="1">
    <source>
        <dbReference type="SAM" id="Phobius"/>
    </source>
</evidence>
<evidence type="ECO:0000259" key="2">
    <source>
        <dbReference type="PROSITE" id="PS50883"/>
    </source>
</evidence>
<feature type="domain" description="GGDEF" evidence="3">
    <location>
        <begin position="480"/>
        <end position="614"/>
    </location>
</feature>
<dbReference type="InterPro" id="IPR001633">
    <property type="entry name" value="EAL_dom"/>
</dbReference>
<gene>
    <name evidence="4" type="primary">cph2_71</name>
    <name evidence="4" type="ORF">GALL_374680</name>
</gene>
<feature type="transmembrane region" description="Helical" evidence="1">
    <location>
        <begin position="195"/>
        <end position="213"/>
    </location>
</feature>
<dbReference type="InterPro" id="IPR029787">
    <property type="entry name" value="Nucleotide_cyclase"/>
</dbReference>
<dbReference type="PANTHER" id="PTHR33121">
    <property type="entry name" value="CYCLIC DI-GMP PHOSPHODIESTERASE PDEF"/>
    <property type="match status" value="1"/>
</dbReference>
<dbReference type="NCBIfam" id="TIGR00254">
    <property type="entry name" value="GGDEF"/>
    <property type="match status" value="1"/>
</dbReference>
<keyword evidence="1" id="KW-0812">Transmembrane</keyword>
<comment type="caution">
    <text evidence="4">The sequence shown here is derived from an EMBL/GenBank/DDBJ whole genome shotgun (WGS) entry which is preliminary data.</text>
</comment>
<dbReference type="Pfam" id="PF00563">
    <property type="entry name" value="EAL"/>
    <property type="match status" value="1"/>
</dbReference>
<proteinExistence type="predicted"/>
<reference evidence="4" key="1">
    <citation type="submission" date="2016-10" db="EMBL/GenBank/DDBJ databases">
        <title>Sequence of Gallionella enrichment culture.</title>
        <authorList>
            <person name="Poehlein A."/>
            <person name="Muehling M."/>
            <person name="Daniel R."/>
        </authorList>
    </citation>
    <scope>NUCLEOTIDE SEQUENCE</scope>
</reference>
<keyword evidence="1" id="KW-1133">Transmembrane helix</keyword>
<dbReference type="Gene3D" id="3.30.70.270">
    <property type="match status" value="1"/>
</dbReference>
<dbReference type="Gene3D" id="3.20.20.450">
    <property type="entry name" value="EAL domain"/>
    <property type="match status" value="1"/>
</dbReference>
<feature type="domain" description="EAL" evidence="2">
    <location>
        <begin position="624"/>
        <end position="866"/>
    </location>
</feature>
<dbReference type="PROSITE" id="PS50883">
    <property type="entry name" value="EAL"/>
    <property type="match status" value="1"/>
</dbReference>
<dbReference type="EMBL" id="MLJW01001014">
    <property type="protein sequence ID" value="OIQ80773.1"/>
    <property type="molecule type" value="Genomic_DNA"/>
</dbReference>
<dbReference type="SMART" id="SM00052">
    <property type="entry name" value="EAL"/>
    <property type="match status" value="1"/>
</dbReference>
<dbReference type="AlphaFoldDB" id="A0A1J5QY01"/>
<dbReference type="FunFam" id="3.30.70.270:FF:000001">
    <property type="entry name" value="Diguanylate cyclase domain protein"/>
    <property type="match status" value="1"/>
</dbReference>
<accession>A0A1J5QY01</accession>
<dbReference type="CDD" id="cd01949">
    <property type="entry name" value="GGDEF"/>
    <property type="match status" value="1"/>
</dbReference>
<evidence type="ECO:0000259" key="3">
    <source>
        <dbReference type="PROSITE" id="PS50887"/>
    </source>
</evidence>
<dbReference type="InterPro" id="IPR000160">
    <property type="entry name" value="GGDEF_dom"/>
</dbReference>
<dbReference type="InterPro" id="IPR043128">
    <property type="entry name" value="Rev_trsase/Diguanyl_cyclase"/>
</dbReference>
<dbReference type="PROSITE" id="PS50887">
    <property type="entry name" value="GGDEF"/>
    <property type="match status" value="1"/>
</dbReference>
<dbReference type="InterPro" id="IPR050706">
    <property type="entry name" value="Cyclic-di-GMP_PDE-like"/>
</dbReference>
<sequence>MTRADLRAQRFMPRFVPRFARTIPGFIVTVAVLVSLLLSAVMYAIVAAVYDRTVHEDAHNVAALVARQTFASMYQIMSRGWTRDELESYLATTRSAFAGTPYTLQIYRAPVVARQYGAIEQPPINATVAGVLRDGQARQTGSGAGARYIYPLLAQARCMSCHTDALPGQALGAIDVQQNLVPLLSRARRNFLRTLAWLAPLPIAAALLVALLLSRRLRGALGDLSSRIDEVNRVSDLTRLQQPARSAGFADVDAIVGEVGKLAGRLHGFAVDKGLLELEIRLLERFVITSEMVRDWREHVRQLLLDINQVIDVYVLFSIFKVDDELHDLEVFWRCAPHPQARDEFEQALRAKLSAECFGGCGAGVSVRHHVADASAPVLPVRREDIDMHTKALVVDTPKIGGIVGIGVQVGIHHDPTRRLITESILSTLLNVVGSVKAISKYTRDLEFYATRDPLTQLFNQRVFWELLDYEILRAERHQHRFALLIIDLDNFKHVNDTHGHTVGDRLLQAIAPAVHAVLRKGDIFARYGGDEFAIVLPETDGAMPYEAAQRVLSAIAGVALETGDGSAVRTTASIGLALYPDHATRAKDLFLFADNMMYKAKAQGKNRMTLPSADDVVETFRHIGEQSALIVRAVDERWLEPHFQPIADSRTGAVVAHEVLSRVRLPDGRLLGADQFIEIAERAGVIHRLDAITMEKAFELARSSGYEGTLFINISPRALVPGEFFQTVRRLTRASGIDPARIVFELTERDTVQNLGLLESFARHLRLEGFRLAIDDFGSGFSSFSYLKRLPVDIIKIEGEFVADMLADSRSLAIVRSVAALAADFGIRTVAEFVESAEVLEAARALGIDLLQGYHIGRPGPALVV</sequence>
<dbReference type="GO" id="GO:0071111">
    <property type="term" value="F:cyclic-guanylate-specific phosphodiesterase activity"/>
    <property type="evidence" value="ECO:0007669"/>
    <property type="project" value="InterPro"/>
</dbReference>
<dbReference type="Pfam" id="PF00990">
    <property type="entry name" value="GGDEF"/>
    <property type="match status" value="1"/>
</dbReference>
<feature type="transmembrane region" description="Helical" evidence="1">
    <location>
        <begin position="23"/>
        <end position="50"/>
    </location>
</feature>
<organism evidence="4">
    <name type="scientific">mine drainage metagenome</name>
    <dbReference type="NCBI Taxonomy" id="410659"/>
    <lineage>
        <taxon>unclassified sequences</taxon>
        <taxon>metagenomes</taxon>
        <taxon>ecological metagenomes</taxon>
    </lineage>
</organism>
<dbReference type="PANTHER" id="PTHR33121:SF71">
    <property type="entry name" value="OXYGEN SENSOR PROTEIN DOSP"/>
    <property type="match status" value="1"/>
</dbReference>
<dbReference type="Gene3D" id="3.30.450.290">
    <property type="match status" value="1"/>
</dbReference>
<dbReference type="InterPro" id="IPR035919">
    <property type="entry name" value="EAL_sf"/>
</dbReference>
<keyword evidence="1" id="KW-0472">Membrane</keyword>
<dbReference type="CDD" id="cd01948">
    <property type="entry name" value="EAL"/>
    <property type="match status" value="1"/>
</dbReference>
<name>A0A1J5QY01_9ZZZZ</name>
<dbReference type="SUPFAM" id="SSF55073">
    <property type="entry name" value="Nucleotide cyclase"/>
    <property type="match status" value="1"/>
</dbReference>
<protein>
    <submittedName>
        <fullName evidence="4">Phytochrome-like protein cph2</fullName>
    </submittedName>
</protein>